<reference evidence="2 3" key="1">
    <citation type="journal article" date="2015" name="Int. Biodeterior. Biodegradation">
        <title>Physiological and genetic screening methods for the isolation of methyl tert-butyl ether-degrading bacteria for bioremediation purposes.</title>
        <authorList>
            <person name="Guisado I.M."/>
            <person name="Purswani J."/>
            <person name="Gonzalez Lopez J."/>
            <person name="Pozo C."/>
        </authorList>
    </citation>
    <scope>NUCLEOTIDE SEQUENCE [LARGE SCALE GENOMIC DNA]</scope>
    <source>
        <strain evidence="2 3">SH7</strain>
    </source>
</reference>
<gene>
    <name evidence="2" type="ORF">UQ64_06495</name>
</gene>
<dbReference type="SMART" id="SM00530">
    <property type="entry name" value="HTH_XRE"/>
    <property type="match status" value="1"/>
</dbReference>
<name>A0A0W1B3J4_9BACL</name>
<dbReference type="InterPro" id="IPR001387">
    <property type="entry name" value="Cro/C1-type_HTH"/>
</dbReference>
<evidence type="ECO:0000313" key="3">
    <source>
        <dbReference type="Proteomes" id="UP000054709"/>
    </source>
</evidence>
<keyword evidence="3" id="KW-1185">Reference proteome</keyword>
<sequence>MRNWLKELRELLGKTQEQVADEAGISRSYYTNIEAGIKTPAVPAAKAIGKSLNFPWENFFNDECSFKEQIKEEVI</sequence>
<protein>
    <submittedName>
        <fullName evidence="2">XRE family transcriptional regulator</fullName>
    </submittedName>
</protein>
<evidence type="ECO:0000259" key="1">
    <source>
        <dbReference type="PROSITE" id="PS50943"/>
    </source>
</evidence>
<dbReference type="EMBL" id="LCZJ02000015">
    <property type="protein sequence ID" value="KTD88138.1"/>
    <property type="molecule type" value="Genomic_DNA"/>
</dbReference>
<organism evidence="2 3">
    <name type="scientific">Paenibacillus etheri</name>
    <dbReference type="NCBI Taxonomy" id="1306852"/>
    <lineage>
        <taxon>Bacteria</taxon>
        <taxon>Bacillati</taxon>
        <taxon>Bacillota</taxon>
        <taxon>Bacilli</taxon>
        <taxon>Bacillales</taxon>
        <taxon>Paenibacillaceae</taxon>
        <taxon>Paenibacillus</taxon>
    </lineage>
</organism>
<dbReference type="CDD" id="cd00093">
    <property type="entry name" value="HTH_XRE"/>
    <property type="match status" value="1"/>
</dbReference>
<dbReference type="InterPro" id="IPR010982">
    <property type="entry name" value="Lambda_DNA-bd_dom_sf"/>
</dbReference>
<dbReference type="OrthoDB" id="1859224at2"/>
<dbReference type="Proteomes" id="UP000054709">
    <property type="component" value="Unassembled WGS sequence"/>
</dbReference>
<dbReference type="GO" id="GO:0003677">
    <property type="term" value="F:DNA binding"/>
    <property type="evidence" value="ECO:0007669"/>
    <property type="project" value="InterPro"/>
</dbReference>
<dbReference type="SUPFAM" id="SSF47413">
    <property type="entry name" value="lambda repressor-like DNA-binding domains"/>
    <property type="match status" value="1"/>
</dbReference>
<dbReference type="PROSITE" id="PS50943">
    <property type="entry name" value="HTH_CROC1"/>
    <property type="match status" value="1"/>
</dbReference>
<dbReference type="Gene3D" id="1.10.260.40">
    <property type="entry name" value="lambda repressor-like DNA-binding domains"/>
    <property type="match status" value="1"/>
</dbReference>
<proteinExistence type="predicted"/>
<evidence type="ECO:0000313" key="2">
    <source>
        <dbReference type="EMBL" id="KTD88138.1"/>
    </source>
</evidence>
<accession>A0A0W1B3J4</accession>
<dbReference type="RefSeq" id="WP_060622075.1">
    <property type="nucleotide sequence ID" value="NZ_LCZJ02000015.1"/>
</dbReference>
<comment type="caution">
    <text evidence="2">The sequence shown here is derived from an EMBL/GenBank/DDBJ whole genome shotgun (WGS) entry which is preliminary data.</text>
</comment>
<dbReference type="AlphaFoldDB" id="A0A0W1B3J4"/>
<dbReference type="Pfam" id="PF01381">
    <property type="entry name" value="HTH_3"/>
    <property type="match status" value="1"/>
</dbReference>
<feature type="domain" description="HTH cro/C1-type" evidence="1">
    <location>
        <begin position="5"/>
        <end position="59"/>
    </location>
</feature>